<gene>
    <name evidence="3" type="ORF">TRUGW13939_11018</name>
</gene>
<dbReference type="Proteomes" id="UP000509510">
    <property type="component" value="Chromosome VI"/>
</dbReference>
<organism evidence="3 4">
    <name type="scientific">Talaromyces rugulosus</name>
    <name type="common">Penicillium rugulosum</name>
    <dbReference type="NCBI Taxonomy" id="121627"/>
    <lineage>
        <taxon>Eukaryota</taxon>
        <taxon>Fungi</taxon>
        <taxon>Dikarya</taxon>
        <taxon>Ascomycota</taxon>
        <taxon>Pezizomycotina</taxon>
        <taxon>Eurotiomycetes</taxon>
        <taxon>Eurotiomycetidae</taxon>
        <taxon>Eurotiales</taxon>
        <taxon>Trichocomaceae</taxon>
        <taxon>Talaromyces</taxon>
        <taxon>Talaromyces sect. Islandici</taxon>
    </lineage>
</organism>
<dbReference type="OrthoDB" id="4223058at2759"/>
<evidence type="ECO:0000313" key="4">
    <source>
        <dbReference type="Proteomes" id="UP000509510"/>
    </source>
</evidence>
<keyword evidence="2" id="KW-0732">Signal</keyword>
<dbReference type="EMBL" id="CP055903">
    <property type="protein sequence ID" value="QKX63847.1"/>
    <property type="molecule type" value="Genomic_DNA"/>
</dbReference>
<accession>A0A7H8RCP0</accession>
<dbReference type="GeneID" id="55998497"/>
<name>A0A7H8RCP0_TALRU</name>
<keyword evidence="4" id="KW-1185">Reference proteome</keyword>
<feature type="chain" id="PRO_5028942124" evidence="2">
    <location>
        <begin position="20"/>
        <end position="255"/>
    </location>
</feature>
<dbReference type="KEGG" id="trg:TRUGW13939_11018"/>
<feature type="region of interest" description="Disordered" evidence="1">
    <location>
        <begin position="125"/>
        <end position="151"/>
    </location>
</feature>
<reference evidence="4" key="1">
    <citation type="submission" date="2020-06" db="EMBL/GenBank/DDBJ databases">
        <title>A chromosome-scale genome assembly of Talaromyces rugulosus W13939.</title>
        <authorList>
            <person name="Wang B."/>
            <person name="Guo L."/>
            <person name="Ye K."/>
            <person name="Wang L."/>
        </authorList>
    </citation>
    <scope>NUCLEOTIDE SEQUENCE [LARGE SCALE GENOMIC DNA]</scope>
    <source>
        <strain evidence="4">W13939</strain>
    </source>
</reference>
<protein>
    <submittedName>
        <fullName evidence="3">Uncharacterized protein</fullName>
    </submittedName>
</protein>
<dbReference type="RefSeq" id="XP_035350021.1">
    <property type="nucleotide sequence ID" value="XM_035494128.1"/>
</dbReference>
<feature type="signal peptide" evidence="2">
    <location>
        <begin position="1"/>
        <end position="19"/>
    </location>
</feature>
<sequence length="255" mass="29079">MRSTLLVVLVAFQAWMATGLPVHHRGDQLAAQGITLKYRSSPTGGIMENPPHFSDWAAQEERNQLRTSILEAGGKGALLPASWAERTQRTFKAWWAFYLTQYPANLDHKHKQNKKRPSYFTAINTSQKAKETESGTSNPSDEPHSEQSEAEVSGLTGFYMSHFAHMDPAIICSRFSPEIVGLCIFLLVPAAVMIVEIVDMLHDRWTTEQFPERGRGRERLTGPERQYTILAKYEREKAAMDDQSQKWWGQRRRSK</sequence>
<evidence type="ECO:0000313" key="3">
    <source>
        <dbReference type="EMBL" id="QKX63847.1"/>
    </source>
</evidence>
<evidence type="ECO:0000256" key="1">
    <source>
        <dbReference type="SAM" id="MobiDB-lite"/>
    </source>
</evidence>
<dbReference type="AlphaFoldDB" id="A0A7H8RCP0"/>
<evidence type="ECO:0000256" key="2">
    <source>
        <dbReference type="SAM" id="SignalP"/>
    </source>
</evidence>
<proteinExistence type="predicted"/>